<dbReference type="InterPro" id="IPR036390">
    <property type="entry name" value="WH_DNA-bd_sf"/>
</dbReference>
<keyword evidence="3" id="KW-0804">Transcription</keyword>
<protein>
    <submittedName>
        <fullName evidence="6">GntR family transcriptional regulator</fullName>
    </submittedName>
</protein>
<dbReference type="SUPFAM" id="SSF46785">
    <property type="entry name" value="Winged helix' DNA-binding domain"/>
    <property type="match status" value="1"/>
</dbReference>
<keyword evidence="1" id="KW-0805">Transcription regulation</keyword>
<evidence type="ECO:0000256" key="2">
    <source>
        <dbReference type="ARBA" id="ARBA00023125"/>
    </source>
</evidence>
<dbReference type="Gene3D" id="1.20.120.530">
    <property type="entry name" value="GntR ligand-binding domain-like"/>
    <property type="match status" value="1"/>
</dbReference>
<dbReference type="InterPro" id="IPR000524">
    <property type="entry name" value="Tscrpt_reg_HTH_GntR"/>
</dbReference>
<reference evidence="6 7" key="1">
    <citation type="submission" date="2024-01" db="EMBL/GenBank/DDBJ databases">
        <title>The diversity of rhizobia nodulating Mimosa spp. in eleven states of Brazil covering several biomes is determined by host plant, location, and edaphic factors.</title>
        <authorList>
            <person name="Rouws L."/>
            <person name="Barauna A."/>
            <person name="Beukes C."/>
            <person name="De Faria S.M."/>
            <person name="Gross E."/>
            <person name="Dos Reis Junior F.B."/>
            <person name="Simon M."/>
            <person name="Maluk M."/>
            <person name="Odee D.W."/>
            <person name="Kenicer G."/>
            <person name="Young J.P.W."/>
            <person name="Reis V.M."/>
            <person name="Zilli J."/>
            <person name="James E.K."/>
        </authorList>
    </citation>
    <scope>NUCLEOTIDE SEQUENCE [LARGE SCALE GENOMIC DNA]</scope>
    <source>
        <strain evidence="6 7">JHI1651</strain>
    </source>
</reference>
<sequence>MTTVRTSVKSAPAPAPAAAETDQSVTDRILTTIRDDIIEGKLLPGTALVENDLTQLHDVSRNTLREALRLLCREGLAVHYRHRGVIVRTLTRHDVRDIYRVRRTLELQALTREEPIDADDLALMREAIRCAQDAVEREDWRAVGTYSLLFHRHIVRLLHSALFDAFFTTILAQLRLVFGSAPDERRFQKPWVAKDQRIFVLIERGHLDKAQAALAEYLSESEHAMLDYL</sequence>
<dbReference type="InterPro" id="IPR036388">
    <property type="entry name" value="WH-like_DNA-bd_sf"/>
</dbReference>
<proteinExistence type="predicted"/>
<dbReference type="Gene3D" id="1.10.10.10">
    <property type="entry name" value="Winged helix-like DNA-binding domain superfamily/Winged helix DNA-binding domain"/>
    <property type="match status" value="1"/>
</dbReference>
<evidence type="ECO:0000256" key="1">
    <source>
        <dbReference type="ARBA" id="ARBA00023015"/>
    </source>
</evidence>
<dbReference type="Proteomes" id="UP001462961">
    <property type="component" value="Unassembled WGS sequence"/>
</dbReference>
<dbReference type="SUPFAM" id="SSF48008">
    <property type="entry name" value="GntR ligand-binding domain-like"/>
    <property type="match status" value="1"/>
</dbReference>
<dbReference type="Pfam" id="PF07729">
    <property type="entry name" value="FCD"/>
    <property type="match status" value="1"/>
</dbReference>
<accession>A0ABV0DVC4</accession>
<evidence type="ECO:0000259" key="5">
    <source>
        <dbReference type="PROSITE" id="PS50949"/>
    </source>
</evidence>
<feature type="region of interest" description="Disordered" evidence="4">
    <location>
        <begin position="1"/>
        <end position="22"/>
    </location>
</feature>
<evidence type="ECO:0000313" key="7">
    <source>
        <dbReference type="Proteomes" id="UP001462961"/>
    </source>
</evidence>
<dbReference type="InterPro" id="IPR011711">
    <property type="entry name" value="GntR_C"/>
</dbReference>
<dbReference type="SMART" id="SM00895">
    <property type="entry name" value="FCD"/>
    <property type="match status" value="1"/>
</dbReference>
<dbReference type="SMART" id="SM00345">
    <property type="entry name" value="HTH_GNTR"/>
    <property type="match status" value="1"/>
</dbReference>
<keyword evidence="7" id="KW-1185">Reference proteome</keyword>
<gene>
    <name evidence="6" type="ORF">VOI32_13550</name>
</gene>
<dbReference type="Pfam" id="PF00392">
    <property type="entry name" value="GntR"/>
    <property type="match status" value="1"/>
</dbReference>
<evidence type="ECO:0000256" key="4">
    <source>
        <dbReference type="SAM" id="MobiDB-lite"/>
    </source>
</evidence>
<evidence type="ECO:0000256" key="3">
    <source>
        <dbReference type="ARBA" id="ARBA00023163"/>
    </source>
</evidence>
<feature type="domain" description="HTH gntR-type" evidence="5">
    <location>
        <begin position="23"/>
        <end position="90"/>
    </location>
</feature>
<dbReference type="PANTHER" id="PTHR43537:SF45">
    <property type="entry name" value="GNTR FAMILY REGULATORY PROTEIN"/>
    <property type="match status" value="1"/>
</dbReference>
<dbReference type="PROSITE" id="PS50949">
    <property type="entry name" value="HTH_GNTR"/>
    <property type="match status" value="1"/>
</dbReference>
<dbReference type="RefSeq" id="WP_233445241.1">
    <property type="nucleotide sequence ID" value="NZ_CP015960.1"/>
</dbReference>
<dbReference type="PANTHER" id="PTHR43537">
    <property type="entry name" value="TRANSCRIPTIONAL REGULATOR, GNTR FAMILY"/>
    <property type="match status" value="1"/>
</dbReference>
<comment type="caution">
    <text evidence="6">The sequence shown here is derived from an EMBL/GenBank/DDBJ whole genome shotgun (WGS) entry which is preliminary data.</text>
</comment>
<dbReference type="CDD" id="cd07377">
    <property type="entry name" value="WHTH_GntR"/>
    <property type="match status" value="1"/>
</dbReference>
<name>A0ABV0DVC4_9BURK</name>
<keyword evidence="2" id="KW-0238">DNA-binding</keyword>
<dbReference type="EMBL" id="JAYLVJ010000014">
    <property type="protein sequence ID" value="MEO1754954.1"/>
    <property type="molecule type" value="Genomic_DNA"/>
</dbReference>
<organism evidence="6 7">
    <name type="scientific">Paraburkholderia caribensis</name>
    <dbReference type="NCBI Taxonomy" id="75105"/>
    <lineage>
        <taxon>Bacteria</taxon>
        <taxon>Pseudomonadati</taxon>
        <taxon>Pseudomonadota</taxon>
        <taxon>Betaproteobacteria</taxon>
        <taxon>Burkholderiales</taxon>
        <taxon>Burkholderiaceae</taxon>
        <taxon>Paraburkholderia</taxon>
    </lineage>
</organism>
<evidence type="ECO:0000313" key="6">
    <source>
        <dbReference type="EMBL" id="MEO1754954.1"/>
    </source>
</evidence>
<dbReference type="InterPro" id="IPR008920">
    <property type="entry name" value="TF_FadR/GntR_C"/>
</dbReference>